<dbReference type="OrthoDB" id="198885at2759"/>
<dbReference type="AlphaFoldDB" id="A0A158NGN5"/>
<dbReference type="HAMAP" id="MF_01876">
    <property type="entry name" value="PsiMP_glycosidase"/>
    <property type="match status" value="1"/>
</dbReference>
<evidence type="ECO:0000256" key="5">
    <source>
        <dbReference type="ARBA" id="ARBA00023295"/>
    </source>
</evidence>
<gene>
    <name evidence="7" type="primary">105619786</name>
</gene>
<dbReference type="InterPro" id="IPR011611">
    <property type="entry name" value="PfkB_dom"/>
</dbReference>
<dbReference type="Proteomes" id="UP000005205">
    <property type="component" value="Unassembled WGS sequence"/>
</dbReference>
<keyword evidence="4" id="KW-0456">Lyase</keyword>
<feature type="domain" description="Carbohydrate kinase PfkB" evidence="6">
    <location>
        <begin position="356"/>
        <end position="674"/>
    </location>
</feature>
<dbReference type="GO" id="GO:0046872">
    <property type="term" value="F:metal ion binding"/>
    <property type="evidence" value="ECO:0007669"/>
    <property type="project" value="UniProtKB-KW"/>
</dbReference>
<reference evidence="8" key="1">
    <citation type="journal article" date="2011" name="PLoS Genet.">
        <title>The genome sequence of the leaf-cutter ant Atta cephalotes reveals insights into its obligate symbiotic lifestyle.</title>
        <authorList>
            <person name="Suen G."/>
            <person name="Teiling C."/>
            <person name="Li L."/>
            <person name="Holt C."/>
            <person name="Abouheif E."/>
            <person name="Bornberg-Bauer E."/>
            <person name="Bouffard P."/>
            <person name="Caldera E.J."/>
            <person name="Cash E."/>
            <person name="Cavanaugh A."/>
            <person name="Denas O."/>
            <person name="Elhaik E."/>
            <person name="Fave M.J."/>
            <person name="Gadau J."/>
            <person name="Gibson J.D."/>
            <person name="Graur D."/>
            <person name="Grubbs K.J."/>
            <person name="Hagen D.E."/>
            <person name="Harkins T.T."/>
            <person name="Helmkampf M."/>
            <person name="Hu H."/>
            <person name="Johnson B.R."/>
            <person name="Kim J."/>
            <person name="Marsh S.E."/>
            <person name="Moeller J.A."/>
            <person name="Munoz-Torres M.C."/>
            <person name="Murphy M.C."/>
            <person name="Naughton M.C."/>
            <person name="Nigam S."/>
            <person name="Overson R."/>
            <person name="Rajakumar R."/>
            <person name="Reese J.T."/>
            <person name="Scott J.J."/>
            <person name="Smith C.R."/>
            <person name="Tao S."/>
            <person name="Tsutsui N.D."/>
            <person name="Viljakainen L."/>
            <person name="Wissler L."/>
            <person name="Yandell M.D."/>
            <person name="Zimmer F."/>
            <person name="Taylor J."/>
            <person name="Slater S.C."/>
            <person name="Clifton S.W."/>
            <person name="Warren W.C."/>
            <person name="Elsik C.G."/>
            <person name="Smith C.D."/>
            <person name="Weinstock G.M."/>
            <person name="Gerardo N.M."/>
            <person name="Currie C.R."/>
        </authorList>
    </citation>
    <scope>NUCLEOTIDE SEQUENCE [LARGE SCALE GENOMIC DNA]</scope>
</reference>
<protein>
    <recommendedName>
        <fullName evidence="6">Carbohydrate kinase PfkB domain-containing protein</fullName>
    </recommendedName>
</protein>
<evidence type="ECO:0000256" key="1">
    <source>
        <dbReference type="ARBA" id="ARBA00022723"/>
    </source>
</evidence>
<dbReference type="GO" id="GO:0006796">
    <property type="term" value="P:phosphate-containing compound metabolic process"/>
    <property type="evidence" value="ECO:0007669"/>
    <property type="project" value="UniProtKB-ARBA"/>
</dbReference>
<name>A0A158NGN5_ATTCE</name>
<keyword evidence="3" id="KW-0464">Manganese</keyword>
<evidence type="ECO:0000313" key="8">
    <source>
        <dbReference type="Proteomes" id="UP000005205"/>
    </source>
</evidence>
<dbReference type="Pfam" id="PF00294">
    <property type="entry name" value="PfkB"/>
    <property type="match status" value="1"/>
</dbReference>
<keyword evidence="5" id="KW-0326">Glycosidase</keyword>
<dbReference type="EnsemblMetazoa" id="XM_012201303.1">
    <property type="protein sequence ID" value="XP_012056693.1"/>
    <property type="gene ID" value="LOC105619786"/>
</dbReference>
<dbReference type="GO" id="GO:0016798">
    <property type="term" value="F:hydrolase activity, acting on glycosyl bonds"/>
    <property type="evidence" value="ECO:0007669"/>
    <property type="project" value="UniProtKB-KW"/>
</dbReference>
<reference evidence="7" key="2">
    <citation type="submission" date="2016-04" db="UniProtKB">
        <authorList>
            <consortium name="EnsemblMetazoa"/>
        </authorList>
    </citation>
    <scope>IDENTIFICATION</scope>
</reference>
<dbReference type="InterPro" id="IPR029056">
    <property type="entry name" value="Ribokinase-like"/>
</dbReference>
<dbReference type="EMBL" id="ADTU01015148">
    <property type="status" value="NOT_ANNOTATED_CDS"/>
    <property type="molecule type" value="Genomic_DNA"/>
</dbReference>
<dbReference type="Gene3D" id="3.40.1790.10">
    <property type="entry name" value="Indigoidine synthase domain"/>
    <property type="match status" value="1"/>
</dbReference>
<dbReference type="PANTHER" id="PTHR42909:SF1">
    <property type="entry name" value="CARBOHYDRATE KINASE PFKB DOMAIN-CONTAINING PROTEIN"/>
    <property type="match status" value="1"/>
</dbReference>
<dbReference type="InterPro" id="IPR022830">
    <property type="entry name" value="Indigdn_synthA-like"/>
</dbReference>
<dbReference type="SUPFAM" id="SSF110581">
    <property type="entry name" value="Indigoidine synthase A-like"/>
    <property type="match status" value="1"/>
</dbReference>
<dbReference type="PANTHER" id="PTHR42909">
    <property type="entry name" value="ZGC:136858"/>
    <property type="match status" value="1"/>
</dbReference>
<dbReference type="EMBL" id="ADTU01015151">
    <property type="status" value="NOT_ANNOTATED_CDS"/>
    <property type="molecule type" value="Genomic_DNA"/>
</dbReference>
<keyword evidence="8" id="KW-1185">Reference proteome</keyword>
<evidence type="ECO:0000256" key="4">
    <source>
        <dbReference type="ARBA" id="ARBA00023239"/>
    </source>
</evidence>
<organism evidence="7 8">
    <name type="scientific">Atta cephalotes</name>
    <name type="common">Leafcutter ant</name>
    <dbReference type="NCBI Taxonomy" id="12957"/>
    <lineage>
        <taxon>Eukaryota</taxon>
        <taxon>Metazoa</taxon>
        <taxon>Ecdysozoa</taxon>
        <taxon>Arthropoda</taxon>
        <taxon>Hexapoda</taxon>
        <taxon>Insecta</taxon>
        <taxon>Pterygota</taxon>
        <taxon>Neoptera</taxon>
        <taxon>Endopterygota</taxon>
        <taxon>Hymenoptera</taxon>
        <taxon>Apocrita</taxon>
        <taxon>Aculeata</taxon>
        <taxon>Formicoidea</taxon>
        <taxon>Formicidae</taxon>
        <taxon>Myrmicinae</taxon>
        <taxon>Atta</taxon>
    </lineage>
</organism>
<dbReference type="FunCoup" id="A0A158NGN5">
    <property type="interactions" value="35"/>
</dbReference>
<dbReference type="STRING" id="12957.A0A158NGN5"/>
<dbReference type="Pfam" id="PF04227">
    <property type="entry name" value="Indigoidine_A"/>
    <property type="match status" value="1"/>
</dbReference>
<dbReference type="InParanoid" id="A0A158NGN5"/>
<dbReference type="GO" id="GO:0005737">
    <property type="term" value="C:cytoplasm"/>
    <property type="evidence" value="ECO:0007669"/>
    <property type="project" value="TreeGrafter"/>
</dbReference>
<evidence type="ECO:0000313" key="7">
    <source>
        <dbReference type="EnsemblMetazoa" id="XP_012056693.1"/>
    </source>
</evidence>
<dbReference type="EMBL" id="ADTU01015149">
    <property type="status" value="NOT_ANNOTATED_CDS"/>
    <property type="molecule type" value="Genomic_DNA"/>
</dbReference>
<dbReference type="InterPro" id="IPR007342">
    <property type="entry name" value="PsuG"/>
</dbReference>
<keyword evidence="2" id="KW-0378">Hydrolase</keyword>
<evidence type="ECO:0000256" key="2">
    <source>
        <dbReference type="ARBA" id="ARBA00022801"/>
    </source>
</evidence>
<proteinExistence type="inferred from homology"/>
<keyword evidence="1" id="KW-0479">Metal-binding</keyword>
<dbReference type="Gene3D" id="3.40.1190.20">
    <property type="match status" value="1"/>
</dbReference>
<dbReference type="GO" id="GO:0004730">
    <property type="term" value="F:pseudouridylate synthase activity"/>
    <property type="evidence" value="ECO:0007669"/>
    <property type="project" value="InterPro"/>
</dbReference>
<dbReference type="eggNOG" id="KOG3009">
    <property type="taxonomic scope" value="Eukaryota"/>
</dbReference>
<sequence>MHRSRLSDLLGKLCRRSNVPPIHQRSIAGRNSLVYGPNVAAARKHGLPIVALESTIITHGMPYPNNLDTALKVEDAIRKQGVIPATIGIINGKIHVGLNNEQLETLSKADSAKTIKCSRRDISFILSQGLNGGTTVSGTMLIAHAAGIPIMATGGIGGVHRGAELTLDISADLIELGRTPVAVVCSGIKSILDIGKTLEYLETQGVPVIKIGKTPEFPAFHCSETSDKIKAPCRISNAKEAADIVETQRVLDINTGMLFAVPIPEKYALQPSVMDAAISEALKKANAMRITGKQVTPFLLSELNEITRGQSLEANIALIENNAKVAAEIALNLCEKSQTAHISSTSVPSVISRQKPVVIGASIVDTVLQVKDPQIKNDGRTHTGRSRRSCGGVGRNVADALLKLGLKNTRLISIVGNDELGKIILESLGVGGEIVKRMSDVDTAKMTVIVDVNGECHFYVSEMECFALITPKLIKEYQPHLEKASFIVLDTSFELDVMRYVLDVASQTNIPVWYEPTDVKTAAKIFQVGPQWKNVLHFISPNQNELKIIGEHFNIPVSESMDLMATKSVAEQLIEHVPVVVTTLGAQGVLVTRKALQNEPFYDERGELIADSSVASRLYPAVDGAEKANEILSVSGCGDCLTAGIIYGIHKNLDEIGCISVALKAASLSLRSFDAVPRTLRDVLRR</sequence>
<dbReference type="EMBL" id="ADTU01015150">
    <property type="status" value="NOT_ANNOTATED_CDS"/>
    <property type="molecule type" value="Genomic_DNA"/>
</dbReference>
<dbReference type="SUPFAM" id="SSF53613">
    <property type="entry name" value="Ribokinase-like"/>
    <property type="match status" value="1"/>
</dbReference>
<accession>A0A158NGN5</accession>
<evidence type="ECO:0000256" key="3">
    <source>
        <dbReference type="ARBA" id="ARBA00023211"/>
    </source>
</evidence>
<dbReference type="KEGG" id="acep:105619786"/>
<evidence type="ECO:0000259" key="6">
    <source>
        <dbReference type="Pfam" id="PF00294"/>
    </source>
</evidence>